<organism evidence="1 2">
    <name type="scientific">Colletotrichum truncatum</name>
    <name type="common">Anthracnose fungus</name>
    <name type="synonym">Colletotrichum capsici</name>
    <dbReference type="NCBI Taxonomy" id="5467"/>
    <lineage>
        <taxon>Eukaryota</taxon>
        <taxon>Fungi</taxon>
        <taxon>Dikarya</taxon>
        <taxon>Ascomycota</taxon>
        <taxon>Pezizomycotina</taxon>
        <taxon>Sordariomycetes</taxon>
        <taxon>Hypocreomycetidae</taxon>
        <taxon>Glomerellales</taxon>
        <taxon>Glomerellaceae</taxon>
        <taxon>Colletotrichum</taxon>
        <taxon>Colletotrichum truncatum species complex</taxon>
    </lineage>
</organism>
<dbReference type="EMBL" id="VUJX02000001">
    <property type="protein sequence ID" value="KAL0943350.1"/>
    <property type="molecule type" value="Genomic_DNA"/>
</dbReference>
<comment type="caution">
    <text evidence="1">The sequence shown here is derived from an EMBL/GenBank/DDBJ whole genome shotgun (WGS) entry which is preliminary data.</text>
</comment>
<dbReference type="Proteomes" id="UP000805649">
    <property type="component" value="Unassembled WGS sequence"/>
</dbReference>
<sequence>MRSITRCRHLASALQHPIANASKFSVLIYQKRLHASANTHLYPSYTLKCLDAPHLSLAQELEHVRQVSQQLEQTGMLKIKLGFPDDDSNYLKHLLQNLNKHHHHQLPITHSATRGWFWDVRPNKTNFQAGDHQARSETMNDFPWHTDCSYEDPPPRYFALQVLQHDRYGGGTLSVMNVERLCEFLSPTTQAALKAPEYCISTPAEFIKDPTRKGIIGPVFSTNSEGQSTMIRFREDILSPLTDRAARALEKLKEALAGEEVQMQSTVHLKSTDLPKGSIILMDNRRWLHARNHINDPERHLRRVRWDACPFGDVSARNV</sequence>
<name>A0ACC3ZH33_COLTU</name>
<keyword evidence="1" id="KW-0223">Dioxygenase</keyword>
<keyword evidence="1" id="KW-0560">Oxidoreductase</keyword>
<proteinExistence type="predicted"/>
<reference evidence="1 2" key="1">
    <citation type="journal article" date="2020" name="Phytopathology">
        <title>Genome Sequence Resources of Colletotrichum truncatum, C. plurivorum, C. musicola, and C. sojae: Four Species Pathogenic to Soybean (Glycine max).</title>
        <authorList>
            <person name="Rogerio F."/>
            <person name="Boufleur T.R."/>
            <person name="Ciampi-Guillardi M."/>
            <person name="Sukno S.A."/>
            <person name="Thon M.R."/>
            <person name="Massola Junior N.S."/>
            <person name="Baroncelli R."/>
        </authorList>
    </citation>
    <scope>NUCLEOTIDE SEQUENCE [LARGE SCALE GENOMIC DNA]</scope>
    <source>
        <strain evidence="1 2">CMES1059</strain>
    </source>
</reference>
<keyword evidence="2" id="KW-1185">Reference proteome</keyword>
<evidence type="ECO:0000313" key="1">
    <source>
        <dbReference type="EMBL" id="KAL0943350.1"/>
    </source>
</evidence>
<gene>
    <name evidence="1" type="ORF">CTRU02_201236</name>
</gene>
<accession>A0ACC3ZH33</accession>
<evidence type="ECO:0000313" key="2">
    <source>
        <dbReference type="Proteomes" id="UP000805649"/>
    </source>
</evidence>
<protein>
    <submittedName>
        <fullName evidence="1">Taurine catabolism dioxygenase</fullName>
    </submittedName>
</protein>